<dbReference type="GO" id="GO:0006355">
    <property type="term" value="P:regulation of DNA-templated transcription"/>
    <property type="evidence" value="ECO:0007669"/>
    <property type="project" value="InterPro"/>
</dbReference>
<evidence type="ECO:0000259" key="20">
    <source>
        <dbReference type="PROSITE" id="PS50110"/>
    </source>
</evidence>
<feature type="domain" description="PAC" evidence="22">
    <location>
        <begin position="590"/>
        <end position="642"/>
    </location>
</feature>
<dbReference type="GO" id="GO:0005886">
    <property type="term" value="C:plasma membrane"/>
    <property type="evidence" value="ECO:0007669"/>
    <property type="project" value="UniProtKB-SubCell"/>
</dbReference>
<dbReference type="InterPro" id="IPR001610">
    <property type="entry name" value="PAC"/>
</dbReference>
<dbReference type="InterPro" id="IPR036890">
    <property type="entry name" value="HATPase_C_sf"/>
</dbReference>
<dbReference type="PRINTS" id="PR00344">
    <property type="entry name" value="BCTRLSENSOR"/>
</dbReference>
<dbReference type="CDD" id="cd00082">
    <property type="entry name" value="HisKA"/>
    <property type="match status" value="1"/>
</dbReference>
<keyword evidence="6" id="KW-0808">Transferase</keyword>
<dbReference type="Pfam" id="PF00512">
    <property type="entry name" value="HisKA"/>
    <property type="match status" value="1"/>
</dbReference>
<evidence type="ECO:0000313" key="25">
    <source>
        <dbReference type="Proteomes" id="UP000536640"/>
    </source>
</evidence>
<keyword evidence="13 18" id="KW-0472">Membrane</keyword>
<dbReference type="GO" id="GO:0000155">
    <property type="term" value="F:phosphorelay sensor kinase activity"/>
    <property type="evidence" value="ECO:0007669"/>
    <property type="project" value="InterPro"/>
</dbReference>
<dbReference type="InterPro" id="IPR004358">
    <property type="entry name" value="Sig_transdc_His_kin-like_C"/>
</dbReference>
<dbReference type="CDD" id="cd00130">
    <property type="entry name" value="PAS"/>
    <property type="match status" value="2"/>
</dbReference>
<evidence type="ECO:0000259" key="22">
    <source>
        <dbReference type="PROSITE" id="PS50113"/>
    </source>
</evidence>
<feature type="domain" description="HPt" evidence="23">
    <location>
        <begin position="1210"/>
        <end position="1308"/>
    </location>
</feature>
<dbReference type="InterPro" id="IPR036097">
    <property type="entry name" value="HisK_dim/P_sf"/>
</dbReference>
<comment type="subcellular location">
    <subcellularLocation>
        <location evidence="2">Cell membrane</location>
        <topology evidence="2">Multi-pass membrane protein</topology>
    </subcellularLocation>
</comment>
<keyword evidence="9" id="KW-0418">Kinase</keyword>
<dbReference type="Gene3D" id="1.10.287.130">
    <property type="match status" value="1"/>
</dbReference>
<evidence type="ECO:0000256" key="3">
    <source>
        <dbReference type="ARBA" id="ARBA00012438"/>
    </source>
</evidence>
<feature type="domain" description="Histidine kinase" evidence="19">
    <location>
        <begin position="660"/>
        <end position="881"/>
    </location>
</feature>
<dbReference type="PROSITE" id="PS50113">
    <property type="entry name" value="PAC"/>
    <property type="match status" value="2"/>
</dbReference>
<dbReference type="PROSITE" id="PS50110">
    <property type="entry name" value="RESPONSE_REGULATORY"/>
    <property type="match status" value="2"/>
</dbReference>
<gene>
    <name evidence="24" type="ORF">HNQ57_002923</name>
</gene>
<comment type="caution">
    <text evidence="24">The sequence shown here is derived from an EMBL/GenBank/DDBJ whole genome shotgun (WGS) entry which is preliminary data.</text>
</comment>
<keyword evidence="11 18" id="KW-1133">Transmembrane helix</keyword>
<evidence type="ECO:0000256" key="2">
    <source>
        <dbReference type="ARBA" id="ARBA00004651"/>
    </source>
</evidence>
<evidence type="ECO:0000256" key="10">
    <source>
        <dbReference type="ARBA" id="ARBA00022840"/>
    </source>
</evidence>
<dbReference type="FunFam" id="3.30.565.10:FF:000010">
    <property type="entry name" value="Sensor histidine kinase RcsC"/>
    <property type="match status" value="1"/>
</dbReference>
<dbReference type="SMART" id="SM00388">
    <property type="entry name" value="HisKA"/>
    <property type="match status" value="1"/>
</dbReference>
<dbReference type="Pfam" id="PF00989">
    <property type="entry name" value="PAS"/>
    <property type="match status" value="1"/>
</dbReference>
<dbReference type="Gene3D" id="1.20.120.160">
    <property type="entry name" value="HPT domain"/>
    <property type="match status" value="1"/>
</dbReference>
<dbReference type="InterPro" id="IPR035965">
    <property type="entry name" value="PAS-like_dom_sf"/>
</dbReference>
<evidence type="ECO:0000259" key="21">
    <source>
        <dbReference type="PROSITE" id="PS50112"/>
    </source>
</evidence>
<evidence type="ECO:0000256" key="1">
    <source>
        <dbReference type="ARBA" id="ARBA00000085"/>
    </source>
</evidence>
<dbReference type="EMBL" id="JACHHW010000008">
    <property type="protein sequence ID" value="MBB5188633.1"/>
    <property type="molecule type" value="Genomic_DNA"/>
</dbReference>
<dbReference type="InterPro" id="IPR000014">
    <property type="entry name" value="PAS"/>
</dbReference>
<dbReference type="Pfam" id="PF02518">
    <property type="entry name" value="HATPase_c"/>
    <property type="match status" value="1"/>
</dbReference>
<evidence type="ECO:0000256" key="12">
    <source>
        <dbReference type="ARBA" id="ARBA00023012"/>
    </source>
</evidence>
<dbReference type="InterPro" id="IPR036641">
    <property type="entry name" value="HPT_dom_sf"/>
</dbReference>
<name>A0A840R849_9GAMM</name>
<sequence>MIKALKVIITTFKMRFLSLALLLIVVVTVLMIPVSDHNVRLKEERQLENHLRNAVDERSKAFMASIERLKRDTLFLAGTPPIQGIIRARNNGGVDPQVNNATEVWEQRLQEIFSAYLEIQSGVQQVRYIGVADQGRELVRVDRKENKITVVGAEKLQQKADRDYFLETLNRDVGEVYVSKIDLNREFGEIEVPHIPTLRLATVVFDKAGNAFGVIVINVNLLEIFSTIGADFSADEYVYLVNSEGDFLMHPESGRAFGFELGESFRWQDEFNKKFSGNENKINRISDGGLFYIAARENYYDDDHYLGVAVLASDNVVDQAVSAARTYNLIILLSLFFITLVFLYLVAINIRRREQSARQNSSMAAIVEGSNDAIISETIDGVIHSWNDAAQRMFGYPAEQVVGQTMNNLVVPRDLEDEAIMLRKRVFNGETIPNFETHRRDQNGQVIFVSITVSPVKGANGRIFAAANIIRDISDMKAAQAQLVELNHRLEEQVAARTSELEASGVLQDAILANAGYAIFANKPDGTITLFNPAAEAMLGYSASEMVNKKTMQVMFIKEEIEAELKRLAQLDHKTLIDSNGKIITQDVNFEKEWTFVRKDGTQIPVLLKSNTLYDKKGKVSGYIGIARDLTLQKQQQAELLKAKALAEEASKTKGEFLANMSHEIRTPMNAVLGMLNLLKYTDMTSRQLDYVVKASGAAEALLGIINDILDFSKIEAGKLLLENRPFSIDEILKDIAVILSMNISDKNVEILFNIDPAVPKTVLGDSLRIKQILINLAGNAIKFTEYGEVMLSVFVQHERKNRMVLGFKVSDTGIGMSADQQKRVFESFTQAEAATTRRFGGTGLGLVICQRLIRMMGGELEVESEEGKGSTFSFSLIVEAVANKAQCEPAQRVLPVEYENLRLLVLDDNAHAREIISGICKNLGWDVEEAESGDTGLALIKQSLSEAKPYDIVFIDWMMPGLDGWQTANAIQALCADTQTPRLVMVTGHAKEVFEQQEETINTSLDGFLMKPVTASDIYNTIIEALAGKSAELNTGIQQSKTANDGLVGMRILLVEDNITNQQVARELLAIEGAEIVVADNGQIALDSIRHADLPFDAVLMDIQMPVMDGYTATREIRETLKLNYLPIVAMTANAMPADRAACLAAGMNDHIGKPFDLAELVAVLQTVCGRTKSNSPLDAENKNEERAVLPEAPNGFAFKEALLRLGNNRELYASQARMFASRHRDDLRKVLVLIQKGSRPNAVRELHTLRGVAGTLGAQALASRLSELEMAAKGLVEVPVIETLLNATEVYLEEACDVMLKLADALASPEREMTPPPFIDEGTNAKLDEFALFLKDSNMSALDSFENLRAIFMVDSEPAIKVREAMAALDFAAALEALNVMREN</sequence>
<evidence type="ECO:0000256" key="18">
    <source>
        <dbReference type="SAM" id="Phobius"/>
    </source>
</evidence>
<dbReference type="SMART" id="SM00091">
    <property type="entry name" value="PAS"/>
    <property type="match status" value="2"/>
</dbReference>
<dbReference type="EC" id="2.7.13.3" evidence="3"/>
<dbReference type="InterPro" id="IPR003594">
    <property type="entry name" value="HATPase_dom"/>
</dbReference>
<dbReference type="PANTHER" id="PTHR45339">
    <property type="entry name" value="HYBRID SIGNAL TRANSDUCTION HISTIDINE KINASE J"/>
    <property type="match status" value="1"/>
</dbReference>
<dbReference type="Pfam" id="PF13426">
    <property type="entry name" value="PAS_9"/>
    <property type="match status" value="1"/>
</dbReference>
<dbReference type="SMART" id="SM00387">
    <property type="entry name" value="HATPase_c"/>
    <property type="match status" value="1"/>
</dbReference>
<dbReference type="SUPFAM" id="SSF52172">
    <property type="entry name" value="CheY-like"/>
    <property type="match status" value="2"/>
</dbReference>
<keyword evidence="12" id="KW-0902">Two-component regulatory system</keyword>
<evidence type="ECO:0000313" key="24">
    <source>
        <dbReference type="EMBL" id="MBB5188633.1"/>
    </source>
</evidence>
<evidence type="ECO:0000256" key="15">
    <source>
        <dbReference type="ARBA" id="ARBA00068150"/>
    </source>
</evidence>
<evidence type="ECO:0000256" key="7">
    <source>
        <dbReference type="ARBA" id="ARBA00022692"/>
    </source>
</evidence>
<dbReference type="Pfam" id="PF00072">
    <property type="entry name" value="Response_reg"/>
    <property type="match status" value="2"/>
</dbReference>
<dbReference type="InterPro" id="IPR048760">
    <property type="entry name" value="VP0354-like_sensor_dom"/>
</dbReference>
<keyword evidence="8" id="KW-0547">Nucleotide-binding</keyword>
<dbReference type="PROSITE" id="PS50112">
    <property type="entry name" value="PAS"/>
    <property type="match status" value="2"/>
</dbReference>
<comment type="catalytic activity">
    <reaction evidence="1">
        <text>ATP + protein L-histidine = ADP + protein N-phospho-L-histidine.</text>
        <dbReference type="EC" id="2.7.13.3"/>
    </reaction>
</comment>
<keyword evidence="7 18" id="KW-0812">Transmembrane</keyword>
<dbReference type="Gene3D" id="3.40.50.2300">
    <property type="match status" value="2"/>
</dbReference>
<evidence type="ECO:0000259" key="19">
    <source>
        <dbReference type="PROSITE" id="PS50109"/>
    </source>
</evidence>
<comment type="subunit">
    <text evidence="14">At low DSF concentrations, interacts with RpfF.</text>
</comment>
<dbReference type="Gene3D" id="3.30.450.20">
    <property type="entry name" value="PAS domain"/>
    <property type="match status" value="3"/>
</dbReference>
<keyword evidence="4" id="KW-1003">Cell membrane</keyword>
<keyword evidence="10" id="KW-0067">ATP-binding</keyword>
<dbReference type="Pfam" id="PF01627">
    <property type="entry name" value="Hpt"/>
    <property type="match status" value="1"/>
</dbReference>
<dbReference type="GO" id="GO:0005524">
    <property type="term" value="F:ATP binding"/>
    <property type="evidence" value="ECO:0007669"/>
    <property type="project" value="UniProtKB-KW"/>
</dbReference>
<accession>A0A840R849</accession>
<dbReference type="FunFam" id="1.10.287.130:FF:000002">
    <property type="entry name" value="Two-component osmosensing histidine kinase"/>
    <property type="match status" value="1"/>
</dbReference>
<dbReference type="InterPro" id="IPR000700">
    <property type="entry name" value="PAS-assoc_C"/>
</dbReference>
<dbReference type="PROSITE" id="PS50109">
    <property type="entry name" value="HIS_KIN"/>
    <property type="match status" value="1"/>
</dbReference>
<dbReference type="InterPro" id="IPR008207">
    <property type="entry name" value="Sig_transdc_His_kin_Hpt_dom"/>
</dbReference>
<protein>
    <recommendedName>
        <fullName evidence="15">Sensory/regulatory protein RpfC</fullName>
        <ecNumber evidence="3">2.7.13.3</ecNumber>
    </recommendedName>
</protein>
<dbReference type="InterPro" id="IPR013767">
    <property type="entry name" value="PAS_fold"/>
</dbReference>
<evidence type="ECO:0000256" key="4">
    <source>
        <dbReference type="ARBA" id="ARBA00022475"/>
    </source>
</evidence>
<dbReference type="InterPro" id="IPR005467">
    <property type="entry name" value="His_kinase_dom"/>
</dbReference>
<evidence type="ECO:0000256" key="5">
    <source>
        <dbReference type="ARBA" id="ARBA00022553"/>
    </source>
</evidence>
<dbReference type="Proteomes" id="UP000536640">
    <property type="component" value="Unassembled WGS sequence"/>
</dbReference>
<proteinExistence type="predicted"/>
<evidence type="ECO:0000256" key="16">
    <source>
        <dbReference type="PROSITE-ProRule" id="PRU00110"/>
    </source>
</evidence>
<dbReference type="InterPro" id="IPR003661">
    <property type="entry name" value="HisK_dim/P_dom"/>
</dbReference>
<feature type="domain" description="Response regulatory" evidence="20">
    <location>
        <begin position="1052"/>
        <end position="1170"/>
    </location>
</feature>
<dbReference type="SUPFAM" id="SSF103190">
    <property type="entry name" value="Sensory domain-like"/>
    <property type="match status" value="1"/>
</dbReference>
<feature type="domain" description="PAS" evidence="21">
    <location>
        <begin position="359"/>
        <end position="429"/>
    </location>
</feature>
<dbReference type="InterPro" id="IPR011006">
    <property type="entry name" value="CheY-like_superfamily"/>
</dbReference>
<dbReference type="InterPro" id="IPR029151">
    <property type="entry name" value="Sensor-like_sf"/>
</dbReference>
<keyword evidence="25" id="KW-1185">Reference proteome</keyword>
<evidence type="ECO:0000256" key="17">
    <source>
        <dbReference type="PROSITE-ProRule" id="PRU00169"/>
    </source>
</evidence>
<dbReference type="RefSeq" id="WP_184464142.1">
    <property type="nucleotide sequence ID" value="NZ_JACHHW010000008.1"/>
</dbReference>
<feature type="modified residue" description="4-aspartylphosphate" evidence="17">
    <location>
        <position position="1103"/>
    </location>
</feature>
<keyword evidence="5 17" id="KW-0597">Phosphoprotein</keyword>
<evidence type="ECO:0000256" key="6">
    <source>
        <dbReference type="ARBA" id="ARBA00022679"/>
    </source>
</evidence>
<dbReference type="Gene3D" id="3.30.565.10">
    <property type="entry name" value="Histidine kinase-like ATPase, C-terminal domain"/>
    <property type="match status" value="1"/>
</dbReference>
<dbReference type="CDD" id="cd16922">
    <property type="entry name" value="HATPase_EvgS-ArcB-TorS-like"/>
    <property type="match status" value="1"/>
</dbReference>
<dbReference type="SUPFAM" id="SSF47384">
    <property type="entry name" value="Homodimeric domain of signal transducing histidine kinase"/>
    <property type="match status" value="1"/>
</dbReference>
<dbReference type="CDD" id="cd17546">
    <property type="entry name" value="REC_hyHK_CKI1_RcsC-like"/>
    <property type="match status" value="2"/>
</dbReference>
<evidence type="ECO:0000256" key="8">
    <source>
        <dbReference type="ARBA" id="ARBA00022741"/>
    </source>
</evidence>
<dbReference type="PROSITE" id="PS50894">
    <property type="entry name" value="HPT"/>
    <property type="match status" value="1"/>
</dbReference>
<evidence type="ECO:0000259" key="23">
    <source>
        <dbReference type="PROSITE" id="PS50894"/>
    </source>
</evidence>
<organism evidence="24 25">
    <name type="scientific">Zhongshania antarctica</name>
    <dbReference type="NCBI Taxonomy" id="641702"/>
    <lineage>
        <taxon>Bacteria</taxon>
        <taxon>Pseudomonadati</taxon>
        <taxon>Pseudomonadota</taxon>
        <taxon>Gammaproteobacteria</taxon>
        <taxon>Cellvibrionales</taxon>
        <taxon>Spongiibacteraceae</taxon>
        <taxon>Zhongshania</taxon>
    </lineage>
</organism>
<evidence type="ECO:0000256" key="9">
    <source>
        <dbReference type="ARBA" id="ARBA00022777"/>
    </source>
</evidence>
<dbReference type="SUPFAM" id="SSF55874">
    <property type="entry name" value="ATPase domain of HSP90 chaperone/DNA topoisomerase II/histidine kinase"/>
    <property type="match status" value="1"/>
</dbReference>
<evidence type="ECO:0000256" key="11">
    <source>
        <dbReference type="ARBA" id="ARBA00022989"/>
    </source>
</evidence>
<dbReference type="SUPFAM" id="SSF55785">
    <property type="entry name" value="PYP-like sensor domain (PAS domain)"/>
    <property type="match status" value="2"/>
</dbReference>
<dbReference type="PANTHER" id="PTHR45339:SF1">
    <property type="entry name" value="HYBRID SIGNAL TRANSDUCTION HISTIDINE KINASE J"/>
    <property type="match status" value="1"/>
</dbReference>
<dbReference type="SMART" id="SM00086">
    <property type="entry name" value="PAC"/>
    <property type="match status" value="2"/>
</dbReference>
<dbReference type="Pfam" id="PF21623">
    <property type="entry name" value="HK_sensor_dom_bact"/>
    <property type="match status" value="1"/>
</dbReference>
<reference evidence="24 25" key="1">
    <citation type="submission" date="2020-08" db="EMBL/GenBank/DDBJ databases">
        <title>Genomic Encyclopedia of Type Strains, Phase IV (KMG-IV): sequencing the most valuable type-strain genomes for metagenomic binning, comparative biology and taxonomic classification.</title>
        <authorList>
            <person name="Goeker M."/>
        </authorList>
    </citation>
    <scope>NUCLEOTIDE SEQUENCE [LARGE SCALE GENOMIC DNA]</scope>
    <source>
        <strain evidence="24 25">DSM 25701</strain>
    </source>
</reference>
<feature type="transmembrane region" description="Helical" evidence="18">
    <location>
        <begin position="329"/>
        <end position="350"/>
    </location>
</feature>
<feature type="modified residue" description="Phosphohistidine" evidence="16">
    <location>
        <position position="1249"/>
    </location>
</feature>
<dbReference type="SMART" id="SM00448">
    <property type="entry name" value="REC"/>
    <property type="match status" value="2"/>
</dbReference>
<evidence type="ECO:0000256" key="14">
    <source>
        <dbReference type="ARBA" id="ARBA00064003"/>
    </source>
</evidence>
<feature type="domain" description="PAC" evidence="22">
    <location>
        <begin position="433"/>
        <end position="485"/>
    </location>
</feature>
<evidence type="ECO:0000256" key="13">
    <source>
        <dbReference type="ARBA" id="ARBA00023136"/>
    </source>
</evidence>
<dbReference type="NCBIfam" id="TIGR00229">
    <property type="entry name" value="sensory_box"/>
    <property type="match status" value="2"/>
</dbReference>
<feature type="modified residue" description="4-aspartylphosphate" evidence="17">
    <location>
        <position position="957"/>
    </location>
</feature>
<dbReference type="SUPFAM" id="SSF47226">
    <property type="entry name" value="Histidine-containing phosphotransfer domain, HPT domain"/>
    <property type="match status" value="1"/>
</dbReference>
<feature type="domain" description="PAS" evidence="21">
    <location>
        <begin position="511"/>
        <end position="580"/>
    </location>
</feature>
<dbReference type="InterPro" id="IPR001789">
    <property type="entry name" value="Sig_transdc_resp-reg_receiver"/>
</dbReference>
<feature type="domain" description="Response regulatory" evidence="20">
    <location>
        <begin position="903"/>
        <end position="1027"/>
    </location>
</feature>